<sequence length="124" mass="13345">MKLFITSALLSLAVAFQAYAKPLPDGITKLEVFVPRIIQPTSSSIWTAGQQEVVLWNISNAPVNITNMGTVTLSPLGFDQPLITGFDLHTGHVIITVPLNVTKGTHTITLFGDSGDLSQPFQIV</sequence>
<gene>
    <name evidence="2" type="ORF">D9619_008652</name>
</gene>
<feature type="chain" id="PRO_5034161900" evidence="1">
    <location>
        <begin position="21"/>
        <end position="124"/>
    </location>
</feature>
<evidence type="ECO:0000313" key="3">
    <source>
        <dbReference type="Proteomes" id="UP000567179"/>
    </source>
</evidence>
<keyword evidence="1" id="KW-0732">Signal</keyword>
<reference evidence="2 3" key="1">
    <citation type="journal article" date="2020" name="ISME J.">
        <title>Uncovering the hidden diversity of litter-decomposition mechanisms in mushroom-forming fungi.</title>
        <authorList>
            <person name="Floudas D."/>
            <person name="Bentzer J."/>
            <person name="Ahren D."/>
            <person name="Johansson T."/>
            <person name="Persson P."/>
            <person name="Tunlid A."/>
        </authorList>
    </citation>
    <scope>NUCLEOTIDE SEQUENCE [LARGE SCALE GENOMIC DNA]</scope>
    <source>
        <strain evidence="2 3">CBS 101986</strain>
    </source>
</reference>
<feature type="signal peptide" evidence="1">
    <location>
        <begin position="1"/>
        <end position="20"/>
    </location>
</feature>
<evidence type="ECO:0000313" key="2">
    <source>
        <dbReference type="EMBL" id="KAF5319325.1"/>
    </source>
</evidence>
<evidence type="ECO:0000256" key="1">
    <source>
        <dbReference type="SAM" id="SignalP"/>
    </source>
</evidence>
<accession>A0A8H5B9M1</accession>
<name>A0A8H5B9M1_9AGAR</name>
<keyword evidence="3" id="KW-1185">Reference proteome</keyword>
<dbReference type="EMBL" id="JAACJJ010000029">
    <property type="protein sequence ID" value="KAF5319325.1"/>
    <property type="molecule type" value="Genomic_DNA"/>
</dbReference>
<comment type="caution">
    <text evidence="2">The sequence shown here is derived from an EMBL/GenBank/DDBJ whole genome shotgun (WGS) entry which is preliminary data.</text>
</comment>
<dbReference type="OrthoDB" id="2973648at2759"/>
<protein>
    <submittedName>
        <fullName evidence="2">Uncharacterized protein</fullName>
    </submittedName>
</protein>
<organism evidence="2 3">
    <name type="scientific">Psilocybe cf. subviscida</name>
    <dbReference type="NCBI Taxonomy" id="2480587"/>
    <lineage>
        <taxon>Eukaryota</taxon>
        <taxon>Fungi</taxon>
        <taxon>Dikarya</taxon>
        <taxon>Basidiomycota</taxon>
        <taxon>Agaricomycotina</taxon>
        <taxon>Agaricomycetes</taxon>
        <taxon>Agaricomycetidae</taxon>
        <taxon>Agaricales</taxon>
        <taxon>Agaricineae</taxon>
        <taxon>Strophariaceae</taxon>
        <taxon>Psilocybe</taxon>
    </lineage>
</organism>
<dbReference type="AlphaFoldDB" id="A0A8H5B9M1"/>
<proteinExistence type="predicted"/>
<dbReference type="Proteomes" id="UP000567179">
    <property type="component" value="Unassembled WGS sequence"/>
</dbReference>